<dbReference type="OrthoDB" id="6194467at2"/>
<dbReference type="Proteomes" id="UP000011864">
    <property type="component" value="Chromosome"/>
</dbReference>
<dbReference type="RefSeq" id="WP_015431148.1">
    <property type="nucleotide sequence ID" value="NC_020514.1"/>
</dbReference>
<accession>M4RUI6</accession>
<dbReference type="eggNOG" id="ENOG502Z9RY">
    <property type="taxonomic scope" value="Bacteria"/>
</dbReference>
<dbReference type="HOGENOM" id="CLU_1193961_0_0_6"/>
<gene>
    <name evidence="1" type="ORF">C427_4218</name>
</gene>
<organism evidence="1 2">
    <name type="scientific">Paraglaciecola psychrophila 170</name>
    <dbReference type="NCBI Taxonomy" id="1129794"/>
    <lineage>
        <taxon>Bacteria</taxon>
        <taxon>Pseudomonadati</taxon>
        <taxon>Pseudomonadota</taxon>
        <taxon>Gammaproteobacteria</taxon>
        <taxon>Alteromonadales</taxon>
        <taxon>Alteromonadaceae</taxon>
        <taxon>Paraglaciecola</taxon>
    </lineage>
</organism>
<evidence type="ECO:0000313" key="1">
    <source>
        <dbReference type="EMBL" id="AGH46323.1"/>
    </source>
</evidence>
<keyword evidence="2" id="KW-1185">Reference proteome</keyword>
<dbReference type="InterPro" id="IPR011050">
    <property type="entry name" value="Pectin_lyase_fold/virulence"/>
</dbReference>
<dbReference type="EMBL" id="CP003837">
    <property type="protein sequence ID" value="AGH46323.1"/>
    <property type="molecule type" value="Genomic_DNA"/>
</dbReference>
<dbReference type="Gene3D" id="2.160.20.10">
    <property type="entry name" value="Single-stranded right-handed beta-helix, Pectin lyase-like"/>
    <property type="match status" value="1"/>
</dbReference>
<dbReference type="SUPFAM" id="SSF51126">
    <property type="entry name" value="Pectin lyase-like"/>
    <property type="match status" value="1"/>
</dbReference>
<evidence type="ECO:0000313" key="2">
    <source>
        <dbReference type="Proteomes" id="UP000011864"/>
    </source>
</evidence>
<dbReference type="PATRIC" id="fig|1129794.4.peg.4199"/>
<reference evidence="1 2" key="1">
    <citation type="journal article" date="2013" name="Genome Announc.">
        <title>Complete Genome Sequence of Glaciecola psychrophila Strain 170T.</title>
        <authorList>
            <person name="Yin J."/>
            <person name="Chen J."/>
            <person name="Liu G."/>
            <person name="Yu Y."/>
            <person name="Song L."/>
            <person name="Wang X."/>
            <person name="Qu X."/>
        </authorList>
    </citation>
    <scope>NUCLEOTIDE SEQUENCE [LARGE SCALE GENOMIC DNA]</scope>
    <source>
        <strain evidence="1 2">170</strain>
    </source>
</reference>
<sequence>MSGFTLEQSANHLIQVRAETNADNFSLDNCVLRDSYEQLLKVSSSSKDDLFSDNGSIKNCLFEYTAGIGPQFYIGGIDAHRSRNWIIEGNTFKNIASPSKHVAEHAIHFWRRSANITVINNTIEDCDRGIGFGLGNDLNNHTDGGLIAYNFIRSTNQSHPYADAGIILEASPNVKIINDQVYIETSYPNAIEYRFTGTKNVLIQNNITNKSIRSKDGGQAELSGNQRANVSS</sequence>
<protein>
    <recommendedName>
        <fullName evidence="3">Right handed beta helix domain-containing protein</fullName>
    </recommendedName>
</protein>
<proteinExistence type="predicted"/>
<dbReference type="InterPro" id="IPR012334">
    <property type="entry name" value="Pectin_lyas_fold"/>
</dbReference>
<name>M4RUI6_9ALTE</name>
<dbReference type="AlphaFoldDB" id="M4RUI6"/>
<dbReference type="STRING" id="1129794.C427_4218"/>
<evidence type="ECO:0008006" key="3">
    <source>
        <dbReference type="Google" id="ProtNLM"/>
    </source>
</evidence>
<dbReference type="SMART" id="SM00710">
    <property type="entry name" value="PbH1"/>
    <property type="match status" value="3"/>
</dbReference>
<dbReference type="KEGG" id="gps:C427_4218"/>
<dbReference type="InterPro" id="IPR006626">
    <property type="entry name" value="PbH1"/>
</dbReference>